<dbReference type="OrthoDB" id="2084672at2"/>
<name>A0A315ZZU9_9FIRM</name>
<reference evidence="2" key="1">
    <citation type="submission" date="2017-07" db="EMBL/GenBank/DDBJ databases">
        <authorList>
            <person name="Varghese N."/>
            <person name="Submissions S."/>
        </authorList>
    </citation>
    <scope>NUCLEOTIDE SEQUENCE [LARGE SCALE GENOMIC DNA]</scope>
    <source>
        <strain evidence="2">NLAE-zl-C134</strain>
    </source>
</reference>
<accession>A0A315ZZU9</accession>
<dbReference type="EMBL" id="UHJJ01000003">
    <property type="protein sequence ID" value="SUQ13431.1"/>
    <property type="molecule type" value="Genomic_DNA"/>
</dbReference>
<gene>
    <name evidence="1" type="ORF">SAMN05216529_103159</name>
</gene>
<proteinExistence type="predicted"/>
<dbReference type="AlphaFoldDB" id="A0A315ZZU9"/>
<protein>
    <submittedName>
        <fullName evidence="1">Uncharacterized protein</fullName>
    </submittedName>
</protein>
<dbReference type="Proteomes" id="UP000254051">
    <property type="component" value="Unassembled WGS sequence"/>
</dbReference>
<evidence type="ECO:0000313" key="2">
    <source>
        <dbReference type="Proteomes" id="UP000254051"/>
    </source>
</evidence>
<dbReference type="RefSeq" id="WP_109709422.1">
    <property type="nucleotide sequence ID" value="NZ_QGDS01000003.1"/>
</dbReference>
<keyword evidence="2" id="KW-1185">Reference proteome</keyword>
<sequence>MTDVNITVTAGTPFSVDSPNSVLSIVVTNTAAVPCATGTNAYYYIVLSDGTTEENYTFVVTDPGTIPAANEETFVVENTTLGTITASTGTIYYSAA</sequence>
<evidence type="ECO:0000313" key="1">
    <source>
        <dbReference type="EMBL" id="SUQ13431.1"/>
    </source>
</evidence>
<organism evidence="1 2">
    <name type="scientific">Faecalicatena contorta</name>
    <dbReference type="NCBI Taxonomy" id="39482"/>
    <lineage>
        <taxon>Bacteria</taxon>
        <taxon>Bacillati</taxon>
        <taxon>Bacillota</taxon>
        <taxon>Clostridia</taxon>
        <taxon>Lachnospirales</taxon>
        <taxon>Lachnospiraceae</taxon>
        <taxon>Faecalicatena</taxon>
    </lineage>
</organism>